<name>A0AA49GH98_9BACT</name>
<protein>
    <submittedName>
        <fullName evidence="1">Uncharacterized protein</fullName>
    </submittedName>
</protein>
<keyword evidence="2" id="KW-1185">Reference proteome</keyword>
<evidence type="ECO:0000313" key="2">
    <source>
        <dbReference type="Proteomes" id="UP001244443"/>
    </source>
</evidence>
<sequence length="276" mass="32308">MRKEIFVICLYIFWVNSAQSQLNSEILVVPKKEIQKENFAVGKIDITTPLNKSLKDYLQITDTIDLINNKIDVLKIEGLLFSFAIKIHRDSTISEFGNKRNLYQESKFSPYQLWNYDITNLNSTELRSVAQALNEKRYDTTVLRNAYQTCISYSLESIFRSHGIDPEPFFFRRSVIPDFTDTNTILKQMFIHIETLQNLQVQTLKKSKNLWKNQIIILFRNESGNPIHACFNLYGRTWTKNGLLPYFSYSSPYSVIETYNSATSIEIYQLNENIFN</sequence>
<reference evidence="1" key="1">
    <citation type="submission" date="2023-08" db="EMBL/GenBank/DDBJ databases">
        <title>Comparative genomics and taxonomic characterization of three novel marine species of genus Marivirga.</title>
        <authorList>
            <person name="Muhammad N."/>
            <person name="Kim S.-G."/>
        </authorList>
    </citation>
    <scope>NUCLEOTIDE SEQUENCE [LARGE SCALE GENOMIC DNA]</scope>
    <source>
        <strain evidence="1">ABR2-2</strain>
    </source>
</reference>
<dbReference type="EMBL" id="CP129970">
    <property type="protein sequence ID" value="WKK87176.2"/>
    <property type="molecule type" value="Genomic_DNA"/>
</dbReference>
<dbReference type="AlphaFoldDB" id="A0AA49GH98"/>
<dbReference type="Proteomes" id="UP001244443">
    <property type="component" value="Chromosome"/>
</dbReference>
<proteinExistence type="predicted"/>
<organism evidence="1 2">
    <name type="scientific">Marivirga arenosa</name>
    <dbReference type="NCBI Taxonomy" id="3059076"/>
    <lineage>
        <taxon>Bacteria</taxon>
        <taxon>Pseudomonadati</taxon>
        <taxon>Bacteroidota</taxon>
        <taxon>Cytophagia</taxon>
        <taxon>Cytophagales</taxon>
        <taxon>Marivirgaceae</taxon>
        <taxon>Marivirga</taxon>
    </lineage>
</organism>
<accession>A0AA49GH98</accession>
<evidence type="ECO:0000313" key="1">
    <source>
        <dbReference type="EMBL" id="WKK87176.2"/>
    </source>
</evidence>
<gene>
    <name evidence="1" type="ORF">QYS48_10415</name>
</gene>
<dbReference type="RefSeq" id="WP_308357604.1">
    <property type="nucleotide sequence ID" value="NZ_CP129970.2"/>
</dbReference>